<feature type="transmembrane region" description="Helical" evidence="1">
    <location>
        <begin position="171"/>
        <end position="190"/>
    </location>
</feature>
<dbReference type="Proteomes" id="UP000217033">
    <property type="component" value="Unassembled WGS sequence"/>
</dbReference>
<dbReference type="RefSeq" id="WP_084232335.1">
    <property type="nucleotide sequence ID" value="NZ_FWXE01000006.1"/>
</dbReference>
<feature type="transmembrane region" description="Helical" evidence="1">
    <location>
        <begin position="196"/>
        <end position="215"/>
    </location>
</feature>
<protein>
    <recommendedName>
        <fullName evidence="4">Inhibitor of apoptosis-promoting Bax1</fullName>
    </recommendedName>
</protein>
<name>A0ABX4H6J3_9BACT</name>
<comment type="caution">
    <text evidence="2">The sequence shown here is derived from an EMBL/GenBank/DDBJ whole genome shotgun (WGS) entry which is preliminary data.</text>
</comment>
<feature type="transmembrane region" description="Helical" evidence="1">
    <location>
        <begin position="74"/>
        <end position="101"/>
    </location>
</feature>
<evidence type="ECO:0000313" key="2">
    <source>
        <dbReference type="EMBL" id="PAF55524.1"/>
    </source>
</evidence>
<evidence type="ECO:0000256" key="1">
    <source>
        <dbReference type="SAM" id="Phobius"/>
    </source>
</evidence>
<keyword evidence="3" id="KW-1185">Reference proteome</keyword>
<gene>
    <name evidence="2" type="ORF">CJF60_02495</name>
</gene>
<feature type="transmembrane region" description="Helical" evidence="1">
    <location>
        <begin position="43"/>
        <end position="68"/>
    </location>
</feature>
<feature type="transmembrane region" description="Helical" evidence="1">
    <location>
        <begin position="139"/>
        <end position="159"/>
    </location>
</feature>
<sequence>MNQEFNEEKNQAPQEVDAKYKYLTDGDIRNHSKKSVLFTKKSYYALTFGFFGLFVMIFVFLTWLFAYLGVFEKIIALPFGNMVITALAIITLVIMIVDMFIRPRVNDKVKISMTVLMLISISLLFSLLISFIWQSFNFTSYQVILTLAIPGVFLVFAGIVGMSKFFDLTKWYVALAFAVVALLVTTVVSWFVFNNWIAVIVVAAVVLVFFILTAIEMHMIKRRAQFIEKLGQRLTVSEVIATSIASAFQIFYFYIYMLYYIAMIWVRQ</sequence>
<feature type="transmembrane region" description="Helical" evidence="1">
    <location>
        <begin position="236"/>
        <end position="262"/>
    </location>
</feature>
<keyword evidence="1" id="KW-0472">Membrane</keyword>
<keyword evidence="1" id="KW-0812">Transmembrane</keyword>
<dbReference type="EMBL" id="NQMN01000001">
    <property type="protein sequence ID" value="PAF55524.1"/>
    <property type="molecule type" value="Genomic_DNA"/>
</dbReference>
<evidence type="ECO:0000313" key="3">
    <source>
        <dbReference type="Proteomes" id="UP000217033"/>
    </source>
</evidence>
<reference evidence="2" key="1">
    <citation type="submission" date="2017-08" db="EMBL/GenBank/DDBJ databases">
        <authorList>
            <person name="Alvarez-Ponce D."/>
            <person name="Weitzman C.L."/>
            <person name="Tillett R.L."/>
            <person name="Sandmeier F.C."/>
            <person name="Tracy C.R."/>
        </authorList>
    </citation>
    <scope>NUCLEOTIDE SEQUENCE [LARGE SCALE GENOMIC DNA]</scope>
    <source>
        <strain evidence="2">PS6</strain>
    </source>
</reference>
<proteinExistence type="predicted"/>
<organism evidence="2 3">
    <name type="scientific">Mycoplasmopsis agassizii</name>
    <dbReference type="NCBI Taxonomy" id="33922"/>
    <lineage>
        <taxon>Bacteria</taxon>
        <taxon>Bacillati</taxon>
        <taxon>Mycoplasmatota</taxon>
        <taxon>Mycoplasmoidales</taxon>
        <taxon>Metamycoplasmataceae</taxon>
        <taxon>Mycoplasmopsis</taxon>
    </lineage>
</organism>
<evidence type="ECO:0008006" key="4">
    <source>
        <dbReference type="Google" id="ProtNLM"/>
    </source>
</evidence>
<feature type="transmembrane region" description="Helical" evidence="1">
    <location>
        <begin position="113"/>
        <end position="133"/>
    </location>
</feature>
<keyword evidence="1" id="KW-1133">Transmembrane helix</keyword>
<accession>A0ABX4H6J3</accession>
<dbReference type="NCBIfam" id="NF045951">
    <property type="entry name" value="MAG0110_fam"/>
    <property type="match status" value="1"/>
</dbReference>